<feature type="region of interest" description="Disordered" evidence="1">
    <location>
        <begin position="78"/>
        <end position="99"/>
    </location>
</feature>
<gene>
    <name evidence="2" type="ORF">J1605_005394</name>
</gene>
<evidence type="ECO:0000313" key="2">
    <source>
        <dbReference type="EMBL" id="KAJ8788095.1"/>
    </source>
</evidence>
<protein>
    <submittedName>
        <fullName evidence="2">Uncharacterized protein</fullName>
    </submittedName>
</protein>
<proteinExistence type="predicted"/>
<feature type="compositionally biased region" description="Basic residues" evidence="1">
    <location>
        <begin position="78"/>
        <end position="93"/>
    </location>
</feature>
<organism evidence="2 3">
    <name type="scientific">Eschrichtius robustus</name>
    <name type="common">California gray whale</name>
    <name type="synonym">Eschrichtius gibbosus</name>
    <dbReference type="NCBI Taxonomy" id="9764"/>
    <lineage>
        <taxon>Eukaryota</taxon>
        <taxon>Metazoa</taxon>
        <taxon>Chordata</taxon>
        <taxon>Craniata</taxon>
        <taxon>Vertebrata</taxon>
        <taxon>Euteleostomi</taxon>
        <taxon>Mammalia</taxon>
        <taxon>Eutheria</taxon>
        <taxon>Laurasiatheria</taxon>
        <taxon>Artiodactyla</taxon>
        <taxon>Whippomorpha</taxon>
        <taxon>Cetacea</taxon>
        <taxon>Mysticeti</taxon>
        <taxon>Eschrichtiidae</taxon>
        <taxon>Eschrichtius</taxon>
    </lineage>
</organism>
<feature type="region of interest" description="Disordered" evidence="1">
    <location>
        <begin position="30"/>
        <end position="61"/>
    </location>
</feature>
<feature type="compositionally biased region" description="Pro residues" evidence="1">
    <location>
        <begin position="127"/>
        <end position="150"/>
    </location>
</feature>
<comment type="caution">
    <text evidence="2">The sequence shown here is derived from an EMBL/GenBank/DDBJ whole genome shotgun (WGS) entry which is preliminary data.</text>
</comment>
<name>A0AB34HAX8_ESCRO</name>
<accession>A0AB34HAX8</accession>
<evidence type="ECO:0000313" key="3">
    <source>
        <dbReference type="Proteomes" id="UP001159641"/>
    </source>
</evidence>
<reference evidence="2 3" key="1">
    <citation type="submission" date="2022-11" db="EMBL/GenBank/DDBJ databases">
        <title>Whole genome sequence of Eschrichtius robustus ER-17-0199.</title>
        <authorList>
            <person name="Bruniche-Olsen A."/>
            <person name="Black A.N."/>
            <person name="Fields C.J."/>
            <person name="Walden K."/>
            <person name="Dewoody J.A."/>
        </authorList>
    </citation>
    <scope>NUCLEOTIDE SEQUENCE [LARGE SCALE GENOMIC DNA]</scope>
    <source>
        <strain evidence="2">ER-17-0199</strain>
        <tissue evidence="2">Blubber</tissue>
    </source>
</reference>
<dbReference type="Proteomes" id="UP001159641">
    <property type="component" value="Unassembled WGS sequence"/>
</dbReference>
<dbReference type="EMBL" id="JAIQCJ010001647">
    <property type="protein sequence ID" value="KAJ8788095.1"/>
    <property type="molecule type" value="Genomic_DNA"/>
</dbReference>
<dbReference type="AlphaFoldDB" id="A0AB34HAX8"/>
<feature type="region of interest" description="Disordered" evidence="1">
    <location>
        <begin position="120"/>
        <end position="157"/>
    </location>
</feature>
<keyword evidence="3" id="KW-1185">Reference proteome</keyword>
<feature type="compositionally biased region" description="Low complexity" evidence="1">
    <location>
        <begin position="46"/>
        <end position="57"/>
    </location>
</feature>
<evidence type="ECO:0000256" key="1">
    <source>
        <dbReference type="SAM" id="MobiDB-lite"/>
    </source>
</evidence>
<sequence length="212" mass="21741">MVSSPSVGVCKPVTGRLQGWRLAETTELLAGPSRAPPASRLPPPAAAATAEASAAPRGGAGRGGGGYFCSLSAARVRRGRGSRRHIPSRRRPRGAATMSTAAFHISSLLEKMTSSDKDFRCARCPAPASPPRPEPPALPSRSAGPPPGPCSPHLCSSQRAPLLHPRRPLPASAPGGSSGCVLRGLLALSSPGLQTSCVSHRANFSPCLPSRV</sequence>